<sequence>MKGMQKIKRGRGFRGVVDYCLADKNARLLFLENIAADDPTDIARELIRTTKIKNPEKPTWHNSLRLPRGEKLSDEKWEEIAREYMAEMGFTENHAYAVFMHDDPAGQHVHIVASRVGLDGALYLGQNENLRSTKIIRKLEAKYGLQQTHDGADT</sequence>
<dbReference type="AlphaFoldDB" id="T1D0N9"/>
<protein>
    <submittedName>
        <fullName evidence="2">Relaxase/mobilization nuclease domain protein</fullName>
    </submittedName>
</protein>
<evidence type="ECO:0000259" key="1">
    <source>
        <dbReference type="Pfam" id="PF03432"/>
    </source>
</evidence>
<name>T1D0N9_9ZZZZ</name>
<comment type="caution">
    <text evidence="2">The sequence shown here is derived from an EMBL/GenBank/DDBJ whole genome shotgun (WGS) entry which is preliminary data.</text>
</comment>
<reference evidence="2" key="2">
    <citation type="journal article" date="2014" name="ISME J.">
        <title>Microbial stratification in low pH oxic and suboxic macroscopic growths along an acid mine drainage.</title>
        <authorList>
            <person name="Mendez-Garcia C."/>
            <person name="Mesa V."/>
            <person name="Sprenger R.R."/>
            <person name="Richter M."/>
            <person name="Diez M.S."/>
            <person name="Solano J."/>
            <person name="Bargiela R."/>
            <person name="Golyshina O.V."/>
            <person name="Manteca A."/>
            <person name="Ramos J.L."/>
            <person name="Gallego J.R."/>
            <person name="Llorente I."/>
            <person name="Martins Dos Santos V.A."/>
            <person name="Jensen O.N."/>
            <person name="Pelaez A.I."/>
            <person name="Sanchez J."/>
            <person name="Ferrer M."/>
        </authorList>
    </citation>
    <scope>NUCLEOTIDE SEQUENCE</scope>
</reference>
<dbReference type="EMBL" id="AUZX01003016">
    <property type="protein sequence ID" value="EQD75084.1"/>
    <property type="molecule type" value="Genomic_DNA"/>
</dbReference>
<accession>T1D0N9</accession>
<organism evidence="2">
    <name type="scientific">mine drainage metagenome</name>
    <dbReference type="NCBI Taxonomy" id="410659"/>
    <lineage>
        <taxon>unclassified sequences</taxon>
        <taxon>metagenomes</taxon>
        <taxon>ecological metagenomes</taxon>
    </lineage>
</organism>
<reference evidence="2" key="1">
    <citation type="submission" date="2013-08" db="EMBL/GenBank/DDBJ databases">
        <authorList>
            <person name="Mendez C."/>
            <person name="Richter M."/>
            <person name="Ferrer M."/>
            <person name="Sanchez J."/>
        </authorList>
    </citation>
    <scope>NUCLEOTIDE SEQUENCE</scope>
</reference>
<feature type="non-terminal residue" evidence="2">
    <location>
        <position position="154"/>
    </location>
</feature>
<proteinExistence type="predicted"/>
<evidence type="ECO:0000313" key="2">
    <source>
        <dbReference type="EMBL" id="EQD75084.1"/>
    </source>
</evidence>
<feature type="domain" description="MobA/VirD2-like nuclease" evidence="1">
    <location>
        <begin position="19"/>
        <end position="145"/>
    </location>
</feature>
<gene>
    <name evidence="2" type="ORF">B1A_04147</name>
</gene>
<dbReference type="InterPro" id="IPR005094">
    <property type="entry name" value="Endonuclease_MobA/VirD2"/>
</dbReference>
<dbReference type="Pfam" id="PF03432">
    <property type="entry name" value="Relaxase"/>
    <property type="match status" value="1"/>
</dbReference>